<feature type="region of interest" description="Disordered" evidence="1">
    <location>
        <begin position="323"/>
        <end position="348"/>
    </location>
</feature>
<gene>
    <name evidence="2" type="ORF">RDB_LOCUS93614</name>
</gene>
<dbReference type="AlphaFoldDB" id="A0A8H3CY64"/>
<accession>A0A8H3CY64</accession>
<sequence length="408" mass="45148">MHFPAIATGFRLLAKCFIKSPIPSSVGKVLTAASITPIVDVAMQSVEPVETPVEVMKTPVGTVTEVVGKQAGGASEKTMAETMRSTRTTVFQMFQPLARSSKVQVECARKEGVLQAHAKKEWELVAAKHPIASSMVRKAERGEADELMDKVLRMFEDIDEMEKFRLQLRVAVYDEDPGDGVQVKEDPTPLNRWIDSAKEAEIALDIARCEMTIEDVDDLLTRLYIEMNYLVVVHATNKEERKRMAVEVSARIKEYAEVLLESQCEIRLAVERARVRSVVAKRFTPSDAEYLASLTPGSSHIPSCDRSCVSSYLLHRVAENSEDESIPELTRSEASRCSTPSEVPSTPRASITELQAEPSIIITSEEVKPVEVVPVKSQKMADSNMVANRAPVRKATTVTGGGKPTWRF</sequence>
<organism evidence="2 3">
    <name type="scientific">Rhizoctonia solani</name>
    <dbReference type="NCBI Taxonomy" id="456999"/>
    <lineage>
        <taxon>Eukaryota</taxon>
        <taxon>Fungi</taxon>
        <taxon>Dikarya</taxon>
        <taxon>Basidiomycota</taxon>
        <taxon>Agaricomycotina</taxon>
        <taxon>Agaricomycetes</taxon>
        <taxon>Cantharellales</taxon>
        <taxon>Ceratobasidiaceae</taxon>
        <taxon>Rhizoctonia</taxon>
    </lineage>
</organism>
<evidence type="ECO:0000313" key="3">
    <source>
        <dbReference type="Proteomes" id="UP000663850"/>
    </source>
</evidence>
<reference evidence="2" key="1">
    <citation type="submission" date="2021-01" db="EMBL/GenBank/DDBJ databases">
        <authorList>
            <person name="Kaushik A."/>
        </authorList>
    </citation>
    <scope>NUCLEOTIDE SEQUENCE</scope>
    <source>
        <strain evidence="2">Type strain: AG8-Rh-89/</strain>
    </source>
</reference>
<dbReference type="EMBL" id="CAJMWZ010005025">
    <property type="protein sequence ID" value="CAE6499474.1"/>
    <property type="molecule type" value="Genomic_DNA"/>
</dbReference>
<proteinExistence type="predicted"/>
<dbReference type="Proteomes" id="UP000663850">
    <property type="component" value="Unassembled WGS sequence"/>
</dbReference>
<evidence type="ECO:0000313" key="2">
    <source>
        <dbReference type="EMBL" id="CAE6499474.1"/>
    </source>
</evidence>
<name>A0A8H3CY64_9AGAM</name>
<comment type="caution">
    <text evidence="2">The sequence shown here is derived from an EMBL/GenBank/DDBJ whole genome shotgun (WGS) entry which is preliminary data.</text>
</comment>
<protein>
    <submittedName>
        <fullName evidence="2">Uncharacterized protein</fullName>
    </submittedName>
</protein>
<evidence type="ECO:0000256" key="1">
    <source>
        <dbReference type="SAM" id="MobiDB-lite"/>
    </source>
</evidence>
<feature type="compositionally biased region" description="Polar residues" evidence="1">
    <location>
        <begin position="335"/>
        <end position="348"/>
    </location>
</feature>